<dbReference type="RefSeq" id="WP_135957084.1">
    <property type="nucleotide sequence ID" value="NZ_CARMWJ010000026.1"/>
</dbReference>
<evidence type="ECO:0000313" key="10">
    <source>
        <dbReference type="Proteomes" id="UP000306630"/>
    </source>
</evidence>
<protein>
    <recommendedName>
        <fullName evidence="4">GDP-mannose pyrophosphatase</fullName>
    </recommendedName>
    <alternativeName>
        <fullName evidence="6">GDP-mannose hydrolase</fullName>
    </alternativeName>
    <alternativeName>
        <fullName evidence="7">GDPMK</fullName>
    </alternativeName>
</protein>
<dbReference type="PROSITE" id="PS51462">
    <property type="entry name" value="NUDIX"/>
    <property type="match status" value="1"/>
</dbReference>
<dbReference type="GO" id="GO:0019693">
    <property type="term" value="P:ribose phosphate metabolic process"/>
    <property type="evidence" value="ECO:0007669"/>
    <property type="project" value="TreeGrafter"/>
</dbReference>
<comment type="similarity">
    <text evidence="3">Belongs to the Nudix hydrolase family. NudK subfamily.</text>
</comment>
<dbReference type="GO" id="GO:0006753">
    <property type="term" value="P:nucleoside phosphate metabolic process"/>
    <property type="evidence" value="ECO:0007669"/>
    <property type="project" value="TreeGrafter"/>
</dbReference>
<dbReference type="EMBL" id="SRYD01000035">
    <property type="protein sequence ID" value="TGY73148.1"/>
    <property type="molecule type" value="Genomic_DNA"/>
</dbReference>
<accession>A0A4S2FV89</accession>
<dbReference type="PROSITE" id="PS00893">
    <property type="entry name" value="NUDIX_BOX"/>
    <property type="match status" value="1"/>
</dbReference>
<evidence type="ECO:0000259" key="8">
    <source>
        <dbReference type="PROSITE" id="PS51462"/>
    </source>
</evidence>
<dbReference type="CDD" id="cd03424">
    <property type="entry name" value="NUDIX_ADPRase_Nudt5_UGPPase_Nudt14"/>
    <property type="match status" value="1"/>
</dbReference>
<evidence type="ECO:0000256" key="6">
    <source>
        <dbReference type="ARBA" id="ARBA00032162"/>
    </source>
</evidence>
<dbReference type="InterPro" id="IPR020084">
    <property type="entry name" value="NUDIX_hydrolase_CS"/>
</dbReference>
<comment type="caution">
    <text evidence="9">The sequence shown here is derived from an EMBL/GenBank/DDBJ whole genome shotgun (WGS) entry which is preliminary data.</text>
</comment>
<evidence type="ECO:0000256" key="4">
    <source>
        <dbReference type="ARBA" id="ARBA00016377"/>
    </source>
</evidence>
<reference evidence="9 10" key="1">
    <citation type="submission" date="2019-04" db="EMBL/GenBank/DDBJ databases">
        <title>Microbes associate with the intestines of laboratory mice.</title>
        <authorList>
            <person name="Navarre W."/>
            <person name="Wong E."/>
            <person name="Huang K."/>
            <person name="Tropini C."/>
            <person name="Ng K."/>
            <person name="Yu B."/>
        </authorList>
    </citation>
    <scope>NUCLEOTIDE SEQUENCE [LARGE SCALE GENOMIC DNA]</scope>
    <source>
        <strain evidence="9 10">NM06_A21</strain>
    </source>
</reference>
<dbReference type="GO" id="GO:0016787">
    <property type="term" value="F:hydrolase activity"/>
    <property type="evidence" value="ECO:0007669"/>
    <property type="project" value="UniProtKB-KW"/>
</dbReference>
<proteinExistence type="inferred from homology"/>
<evidence type="ECO:0000256" key="2">
    <source>
        <dbReference type="ARBA" id="ARBA00001946"/>
    </source>
</evidence>
<organism evidence="9 10">
    <name type="scientific">Muribaculum intestinale</name>
    <dbReference type="NCBI Taxonomy" id="1796646"/>
    <lineage>
        <taxon>Bacteria</taxon>
        <taxon>Pseudomonadati</taxon>
        <taxon>Bacteroidota</taxon>
        <taxon>Bacteroidia</taxon>
        <taxon>Bacteroidales</taxon>
        <taxon>Muribaculaceae</taxon>
        <taxon>Muribaculum</taxon>
    </lineage>
</organism>
<dbReference type="GO" id="GO:0005829">
    <property type="term" value="C:cytosol"/>
    <property type="evidence" value="ECO:0007669"/>
    <property type="project" value="TreeGrafter"/>
</dbReference>
<comment type="cofactor">
    <cofactor evidence="2">
        <name>Mg(2+)</name>
        <dbReference type="ChEBI" id="CHEBI:18420"/>
    </cofactor>
</comment>
<evidence type="ECO:0000313" key="9">
    <source>
        <dbReference type="EMBL" id="TGY73148.1"/>
    </source>
</evidence>
<dbReference type="PANTHER" id="PTHR11839:SF18">
    <property type="entry name" value="NUDIX HYDROLASE DOMAIN-CONTAINING PROTEIN"/>
    <property type="match status" value="1"/>
</dbReference>
<sequence length="183" mass="20953">MEKWTTTDSRYIIKRPWLTARCDTMRMPDGQIKDEFYVLEYPDWVNIIAITTDGKMVLVEQYRHGLDDIFMELCAGCVEPGEEPLAAAKRELTEETGFGGGEWELSMVLSANPTSMNNLNYCYIATGVELIGEQNLDPTEDINVHVLEPDEVKRLLVNDRIKQSLMVAPLWKYFAQRGECPIK</sequence>
<evidence type="ECO:0000256" key="3">
    <source>
        <dbReference type="ARBA" id="ARBA00007275"/>
    </source>
</evidence>
<dbReference type="PANTHER" id="PTHR11839">
    <property type="entry name" value="UDP/ADP-SUGAR PYROPHOSPHATASE"/>
    <property type="match status" value="1"/>
</dbReference>
<dbReference type="InterPro" id="IPR000086">
    <property type="entry name" value="NUDIX_hydrolase_dom"/>
</dbReference>
<evidence type="ECO:0000256" key="5">
    <source>
        <dbReference type="ARBA" id="ARBA00022801"/>
    </source>
</evidence>
<comment type="catalytic activity">
    <reaction evidence="1">
        <text>GDP-alpha-D-mannose + H2O = alpha-D-mannose 1-phosphate + GMP + 2 H(+)</text>
        <dbReference type="Rhea" id="RHEA:27978"/>
        <dbReference type="ChEBI" id="CHEBI:15377"/>
        <dbReference type="ChEBI" id="CHEBI:15378"/>
        <dbReference type="ChEBI" id="CHEBI:57527"/>
        <dbReference type="ChEBI" id="CHEBI:58115"/>
        <dbReference type="ChEBI" id="CHEBI:58409"/>
    </reaction>
</comment>
<evidence type="ECO:0000256" key="7">
    <source>
        <dbReference type="ARBA" id="ARBA00032272"/>
    </source>
</evidence>
<dbReference type="AlphaFoldDB" id="A0A4S2FV89"/>
<dbReference type="SUPFAM" id="SSF55811">
    <property type="entry name" value="Nudix"/>
    <property type="match status" value="1"/>
</dbReference>
<dbReference type="Proteomes" id="UP000306630">
    <property type="component" value="Unassembled WGS sequence"/>
</dbReference>
<gene>
    <name evidence="9" type="ORF">E5333_09500</name>
</gene>
<feature type="domain" description="Nudix hydrolase" evidence="8">
    <location>
        <begin position="40"/>
        <end position="169"/>
    </location>
</feature>
<name>A0A4S2FV89_9BACT</name>
<keyword evidence="5 9" id="KW-0378">Hydrolase</keyword>
<dbReference type="Pfam" id="PF00293">
    <property type="entry name" value="NUDIX"/>
    <property type="match status" value="1"/>
</dbReference>
<evidence type="ECO:0000256" key="1">
    <source>
        <dbReference type="ARBA" id="ARBA00000847"/>
    </source>
</evidence>
<dbReference type="InterPro" id="IPR015797">
    <property type="entry name" value="NUDIX_hydrolase-like_dom_sf"/>
</dbReference>
<dbReference type="Gene3D" id="3.90.79.10">
    <property type="entry name" value="Nucleoside Triphosphate Pyrophosphohydrolase"/>
    <property type="match status" value="1"/>
</dbReference>